<proteinExistence type="predicted"/>
<gene>
    <name evidence="1" type="ORF">GmarT_14140</name>
</gene>
<dbReference type="Proteomes" id="UP000322887">
    <property type="component" value="Chromosome"/>
</dbReference>
<keyword evidence="2" id="KW-1185">Reference proteome</keyword>
<name>A0ABX5YIN1_9PLAN</name>
<organism evidence="1 2">
    <name type="scientific">Gimesia maris</name>
    <dbReference type="NCBI Taxonomy" id="122"/>
    <lineage>
        <taxon>Bacteria</taxon>
        <taxon>Pseudomonadati</taxon>
        <taxon>Planctomycetota</taxon>
        <taxon>Planctomycetia</taxon>
        <taxon>Planctomycetales</taxon>
        <taxon>Planctomycetaceae</taxon>
        <taxon>Gimesia</taxon>
    </lineage>
</organism>
<evidence type="ECO:0000313" key="2">
    <source>
        <dbReference type="Proteomes" id="UP000322887"/>
    </source>
</evidence>
<dbReference type="EMBL" id="CP042910">
    <property type="protein sequence ID" value="QEG15573.1"/>
    <property type="molecule type" value="Genomic_DNA"/>
</dbReference>
<sequence>MATQATYRTRDGQADYRFNFEQQSNGTYRAYITSQPGYNGRASDAHTTHRNSDANGRKFVCWTRPLNSLSEAKAVAAQWADATQQYRKTGHRF</sequence>
<dbReference type="RefSeq" id="WP_044239730.1">
    <property type="nucleotide sequence ID" value="NZ_CP042910.1"/>
</dbReference>
<evidence type="ECO:0000313" key="1">
    <source>
        <dbReference type="EMBL" id="QEG15573.1"/>
    </source>
</evidence>
<evidence type="ECO:0008006" key="3">
    <source>
        <dbReference type="Google" id="ProtNLM"/>
    </source>
</evidence>
<reference evidence="1 2" key="1">
    <citation type="submission" date="2019-08" db="EMBL/GenBank/DDBJ databases">
        <title>Deep-cultivation of Planctomycetes and their phenomic and genomic characterization uncovers novel biology.</title>
        <authorList>
            <person name="Wiegand S."/>
            <person name="Jogler M."/>
            <person name="Boedeker C."/>
            <person name="Pinto D."/>
            <person name="Vollmers J."/>
            <person name="Rivas-Marin E."/>
            <person name="Kohn T."/>
            <person name="Peeters S.H."/>
            <person name="Heuer A."/>
            <person name="Rast P."/>
            <person name="Oberbeckmann S."/>
            <person name="Bunk B."/>
            <person name="Jeske O."/>
            <person name="Meyerdierks A."/>
            <person name="Storesund J.E."/>
            <person name="Kallscheuer N."/>
            <person name="Luecker S."/>
            <person name="Lage O.M."/>
            <person name="Pohl T."/>
            <person name="Merkel B.J."/>
            <person name="Hornburger P."/>
            <person name="Mueller R.-W."/>
            <person name="Bruemmer F."/>
            <person name="Labrenz M."/>
            <person name="Spormann A.M."/>
            <person name="Op den Camp H."/>
            <person name="Overmann J."/>
            <person name="Amann R."/>
            <person name="Jetten M.S.M."/>
            <person name="Mascher T."/>
            <person name="Medema M.H."/>
            <person name="Devos D.P."/>
            <person name="Kaster A.-K."/>
            <person name="Ovreas L."/>
            <person name="Rohde M."/>
            <person name="Galperin M.Y."/>
            <person name="Jogler C."/>
        </authorList>
    </citation>
    <scope>NUCLEOTIDE SEQUENCE [LARGE SCALE GENOMIC DNA]</scope>
    <source>
        <strain evidence="1 2">DSM 8797</strain>
    </source>
</reference>
<dbReference type="GeneID" id="98646050"/>
<protein>
    <recommendedName>
        <fullName evidence="3">DUF1508 domain-containing protein</fullName>
    </recommendedName>
</protein>
<accession>A0ABX5YIN1</accession>